<comment type="catalytic activity">
    <reaction evidence="11">
        <text>[1,4-alpha-D-glucosyl](n)-L-tyrosyl-[glycogenin] + UDP-alpha-D-glucose = [1,4-alpha-D-glucosyl](n+1)-L-tyrosyl-[glycogenin] + UDP + H(+)</text>
        <dbReference type="Rhea" id="RHEA:56560"/>
        <dbReference type="Rhea" id="RHEA-COMP:14606"/>
        <dbReference type="Rhea" id="RHEA-COMP:14607"/>
        <dbReference type="ChEBI" id="CHEBI:15378"/>
        <dbReference type="ChEBI" id="CHEBI:58223"/>
        <dbReference type="ChEBI" id="CHEBI:58885"/>
        <dbReference type="ChEBI" id="CHEBI:140574"/>
        <dbReference type="EC" id="2.4.1.186"/>
    </reaction>
</comment>
<proteinExistence type="inferred from homology"/>
<dbReference type="OMA" id="MVHFIGP"/>
<feature type="compositionally biased region" description="Basic and acidic residues" evidence="14">
    <location>
        <begin position="363"/>
        <end position="390"/>
    </location>
</feature>
<dbReference type="EC" id="2.4.1.186" evidence="10"/>
<name>A0A3E2GZM6_SCYLI</name>
<protein>
    <recommendedName>
        <fullName evidence="10">glycogenin glucosyltransferase</fullName>
        <ecNumber evidence="10">2.4.1.186</ecNumber>
    </recommendedName>
</protein>
<feature type="compositionally biased region" description="Low complexity" evidence="14">
    <location>
        <begin position="830"/>
        <end position="843"/>
    </location>
</feature>
<dbReference type="GO" id="GO:0005737">
    <property type="term" value="C:cytoplasm"/>
    <property type="evidence" value="ECO:0007669"/>
    <property type="project" value="UniProtKB-SubCell"/>
</dbReference>
<feature type="non-terminal residue" evidence="15">
    <location>
        <position position="1"/>
    </location>
</feature>
<keyword evidence="7" id="KW-0325">Glycoprotein</keyword>
<keyword evidence="6" id="KW-0320">Glycogen biosynthesis</keyword>
<dbReference type="InterPro" id="IPR002495">
    <property type="entry name" value="Glyco_trans_8"/>
</dbReference>
<comment type="subcellular location">
    <subcellularLocation>
        <location evidence="2">Cytoplasm</location>
    </subcellularLocation>
</comment>
<keyword evidence="5" id="KW-0479">Metal-binding</keyword>
<dbReference type="SUPFAM" id="SSF53448">
    <property type="entry name" value="Nucleotide-diphospho-sugar transferases"/>
    <property type="match status" value="1"/>
</dbReference>
<dbReference type="OrthoDB" id="2014201at2759"/>
<feature type="non-terminal residue" evidence="15">
    <location>
        <position position="884"/>
    </location>
</feature>
<sequence length="884" mass="99683">MASPKEDVYATLLLNNSYLPGAMVLAHSLKDAGTKKKLAVLFTPDTVSVDSLTELRKIYNYLIPVERVVNGSLANLYLMGRGDLHSTFTKINLWKLLQFRKIVYMDADVLALRAPDELFDIPAPFSAAPDIGWPDIFNTGVMVLTPNMGDYYALEAMSKRGISFDGADQGLLNMHFKNSYNRLSFTYNVTPSAHYQYLPAYRHFQSSISASHFIGSEKPWNLGREANQGSTPYDEMVGRWWAVYDKHYRKPAPQVPAKLVSPTVQYYVKGERQPFMPARPDMTAAGAHQHDGHRPTQSFYPRAEEQKYGLPDVPRYVEEAQVPPVEIKTGEYGEQYIHYPEVQPQKTREEYGQAPQHEYGSVHQEEHGQQYQEPQKEHQELPQQYHEHPQHPQHPQPHPQPQPQPQQHLQQHPQHHQEHRQEYQDHGQDHSQERQQEHLDEHRQEHREEPKEVQIHVIPQASWNPSIAPPPPDSQPEASNFPATHYTMSSDITPFTAPERYPEPPKNMWYEVPTTPSHQKPALLFPWETNAPKATRVFPEDRISESEPITGTESLSPEAARQEMEEDDRSGTTALDTITAATSPSDPWASMSRANVWDEMPEIERYIGTLQRHRRVPVQVLHSRSGSGVTGTSSPGTAVWGGRRVSLKLTDFPTEVERPSLPVTPAPIRPPTYWGTEQEDEGELPAAVGVPAQEDWVGQHSHPHLREPHPQSQSDLGVTQGQAQAVVVDCPNCGFKFRLIIGQNPTLQLDKLTREQTEILTTKLLGKESSAPRPMEIPKRDLPFGSEGLVSPTYVPQGPKRSVDQGSSTGTVMTRWSRQSRDDEERRYGSHTGSTGATTMTGSRIEAPSYTGPGAAWEKDEEALAPEDTTGLLPSEEEQDVLVD</sequence>
<dbReference type="Gene3D" id="3.90.550.10">
    <property type="entry name" value="Spore Coat Polysaccharide Biosynthesis Protein SpsA, Chain A"/>
    <property type="match status" value="1"/>
</dbReference>
<evidence type="ECO:0000256" key="7">
    <source>
        <dbReference type="ARBA" id="ARBA00023180"/>
    </source>
</evidence>
<evidence type="ECO:0000256" key="14">
    <source>
        <dbReference type="SAM" id="MobiDB-lite"/>
    </source>
</evidence>
<comment type="catalytic activity">
    <reaction evidence="12">
        <text>L-tyrosyl-[glycogenin] + UDP-alpha-D-glucose = alpha-D-glucosyl-L-tyrosyl-[glycogenin] + UDP + H(+)</text>
        <dbReference type="Rhea" id="RHEA:23360"/>
        <dbReference type="Rhea" id="RHEA-COMP:14604"/>
        <dbReference type="Rhea" id="RHEA-COMP:14605"/>
        <dbReference type="ChEBI" id="CHEBI:15378"/>
        <dbReference type="ChEBI" id="CHEBI:46858"/>
        <dbReference type="ChEBI" id="CHEBI:58223"/>
        <dbReference type="ChEBI" id="CHEBI:58885"/>
        <dbReference type="ChEBI" id="CHEBI:140573"/>
        <dbReference type="EC" id="2.4.1.186"/>
    </reaction>
</comment>
<dbReference type="AlphaFoldDB" id="A0A3E2GZM6"/>
<comment type="similarity">
    <text evidence="9">Belongs to the glycosyltransferase 8 family. Glycogenin subfamily.</text>
</comment>
<feature type="region of interest" description="Disordered" evidence="14">
    <location>
        <begin position="544"/>
        <end position="571"/>
    </location>
</feature>
<evidence type="ECO:0000256" key="3">
    <source>
        <dbReference type="ARBA" id="ARBA00022490"/>
    </source>
</evidence>
<evidence type="ECO:0000256" key="12">
    <source>
        <dbReference type="ARBA" id="ARBA00052293"/>
    </source>
</evidence>
<dbReference type="GO" id="GO:0008466">
    <property type="term" value="F:glycogenin glucosyltransferase activity"/>
    <property type="evidence" value="ECO:0007669"/>
    <property type="project" value="UniProtKB-EC"/>
</dbReference>
<reference evidence="15 16" key="1">
    <citation type="submission" date="2018-05" db="EMBL/GenBank/DDBJ databases">
        <title>Draft genome sequence of Scytalidium lignicola DSM 105466, a ubiquitous saprotrophic fungus.</title>
        <authorList>
            <person name="Buettner E."/>
            <person name="Gebauer A.M."/>
            <person name="Hofrichter M."/>
            <person name="Liers C."/>
            <person name="Kellner H."/>
        </authorList>
    </citation>
    <scope>NUCLEOTIDE SEQUENCE [LARGE SCALE GENOMIC DNA]</scope>
    <source>
        <strain evidence="15 16">DSM 105466</strain>
    </source>
</reference>
<evidence type="ECO:0000256" key="2">
    <source>
        <dbReference type="ARBA" id="ARBA00004496"/>
    </source>
</evidence>
<evidence type="ECO:0000256" key="6">
    <source>
        <dbReference type="ARBA" id="ARBA00023056"/>
    </source>
</evidence>
<comment type="function">
    <text evidence="13">Self-glucosylating initiator of glycogen synthesis. It catalyzes the formation of a short alpha (1,4)-glucosyl chain covalently attached via a glucose 1-O-tyrosyl linkage to internal tyrosine residues and these chains act as primers for the elongation reaction catalyzed by glycogen synthase.</text>
</comment>
<evidence type="ECO:0000313" key="15">
    <source>
        <dbReference type="EMBL" id="RFU26568.1"/>
    </source>
</evidence>
<evidence type="ECO:0000256" key="11">
    <source>
        <dbReference type="ARBA" id="ARBA00050886"/>
    </source>
</evidence>
<evidence type="ECO:0000256" key="1">
    <source>
        <dbReference type="ARBA" id="ARBA00001936"/>
    </source>
</evidence>
<dbReference type="InterPro" id="IPR050587">
    <property type="entry name" value="GNT1/Glycosyltrans_8"/>
</dbReference>
<feature type="compositionally biased region" description="Acidic residues" evidence="14">
    <location>
        <begin position="875"/>
        <end position="884"/>
    </location>
</feature>
<keyword evidence="4" id="KW-0808">Transferase</keyword>
<comment type="cofactor">
    <cofactor evidence="1">
        <name>Mn(2+)</name>
        <dbReference type="ChEBI" id="CHEBI:29035"/>
    </cofactor>
</comment>
<keyword evidence="3" id="KW-0963">Cytoplasm</keyword>
<evidence type="ECO:0000256" key="13">
    <source>
        <dbReference type="ARBA" id="ARBA00057883"/>
    </source>
</evidence>
<feature type="compositionally biased region" description="Basic and acidic residues" evidence="14">
    <location>
        <begin position="415"/>
        <end position="454"/>
    </location>
</feature>
<dbReference type="CDD" id="cd02537">
    <property type="entry name" value="GT8_Glycogenin"/>
    <property type="match status" value="1"/>
</dbReference>
<evidence type="ECO:0000256" key="4">
    <source>
        <dbReference type="ARBA" id="ARBA00022679"/>
    </source>
</evidence>
<keyword evidence="16" id="KW-1185">Reference proteome</keyword>
<feature type="region of interest" description="Disordered" evidence="14">
    <location>
        <begin position="767"/>
        <end position="884"/>
    </location>
</feature>
<dbReference type="Proteomes" id="UP000258309">
    <property type="component" value="Unassembled WGS sequence"/>
</dbReference>
<dbReference type="PANTHER" id="PTHR11183">
    <property type="entry name" value="GLYCOGENIN SUBFAMILY MEMBER"/>
    <property type="match status" value="1"/>
</dbReference>
<feature type="compositionally biased region" description="Pro residues" evidence="14">
    <location>
        <begin position="392"/>
        <end position="404"/>
    </location>
</feature>
<dbReference type="FunFam" id="3.90.550.10:FF:000092">
    <property type="entry name" value="Glycogenin 2"/>
    <property type="match status" value="1"/>
</dbReference>
<dbReference type="STRING" id="5539.A0A3E2GZM6"/>
<evidence type="ECO:0000256" key="9">
    <source>
        <dbReference type="ARBA" id="ARBA00038162"/>
    </source>
</evidence>
<dbReference type="GO" id="GO:0046872">
    <property type="term" value="F:metal ion binding"/>
    <property type="evidence" value="ECO:0007669"/>
    <property type="project" value="UniProtKB-KW"/>
</dbReference>
<comment type="caution">
    <text evidence="15">The sequence shown here is derived from an EMBL/GenBank/DDBJ whole genome shotgun (WGS) entry which is preliminary data.</text>
</comment>
<dbReference type="EMBL" id="NCSJ02000254">
    <property type="protein sequence ID" value="RFU26568.1"/>
    <property type="molecule type" value="Genomic_DNA"/>
</dbReference>
<organism evidence="15 16">
    <name type="scientific">Scytalidium lignicola</name>
    <name type="common">Hyphomycete</name>
    <dbReference type="NCBI Taxonomy" id="5539"/>
    <lineage>
        <taxon>Eukaryota</taxon>
        <taxon>Fungi</taxon>
        <taxon>Dikarya</taxon>
        <taxon>Ascomycota</taxon>
        <taxon>Pezizomycotina</taxon>
        <taxon>Leotiomycetes</taxon>
        <taxon>Leotiomycetes incertae sedis</taxon>
        <taxon>Scytalidium</taxon>
    </lineage>
</organism>
<evidence type="ECO:0000313" key="16">
    <source>
        <dbReference type="Proteomes" id="UP000258309"/>
    </source>
</evidence>
<feature type="compositionally biased region" description="Basic and acidic residues" evidence="14">
    <location>
        <begin position="819"/>
        <end position="828"/>
    </location>
</feature>
<dbReference type="Pfam" id="PF01501">
    <property type="entry name" value="Glyco_transf_8"/>
    <property type="match status" value="1"/>
</dbReference>
<evidence type="ECO:0000256" key="5">
    <source>
        <dbReference type="ARBA" id="ARBA00022723"/>
    </source>
</evidence>
<feature type="compositionally biased region" description="Polar residues" evidence="14">
    <location>
        <begin position="804"/>
        <end position="817"/>
    </location>
</feature>
<feature type="region of interest" description="Disordered" evidence="14">
    <location>
        <begin position="342"/>
        <end position="492"/>
    </location>
</feature>
<dbReference type="InterPro" id="IPR029044">
    <property type="entry name" value="Nucleotide-diphossugar_trans"/>
</dbReference>
<gene>
    <name evidence="15" type="ORF">B7463_g9759</name>
</gene>
<keyword evidence="8" id="KW-0464">Manganese</keyword>
<evidence type="ECO:0000256" key="8">
    <source>
        <dbReference type="ARBA" id="ARBA00023211"/>
    </source>
</evidence>
<accession>A0A3E2GZM6</accession>
<dbReference type="GO" id="GO:0005978">
    <property type="term" value="P:glycogen biosynthetic process"/>
    <property type="evidence" value="ECO:0007669"/>
    <property type="project" value="UniProtKB-KW"/>
</dbReference>
<evidence type="ECO:0000256" key="10">
    <source>
        <dbReference type="ARBA" id="ARBA00038934"/>
    </source>
</evidence>